<dbReference type="SUPFAM" id="SSF56784">
    <property type="entry name" value="HAD-like"/>
    <property type="match status" value="1"/>
</dbReference>
<dbReference type="InterPro" id="IPR059000">
    <property type="entry name" value="ATPase_P-type_domA"/>
</dbReference>
<reference evidence="10 11" key="1">
    <citation type="submission" date="2020-12" db="EMBL/GenBank/DDBJ databases">
        <title>WGS of Legionella: environmental sample.</title>
        <authorList>
            <person name="Cristino S."/>
            <person name="Girolamini L."/>
            <person name="Salaris S."/>
            <person name="Pascale M.R."/>
            <person name="Mazzotta M."/>
            <person name="Orsini M."/>
            <person name="Grottola A."/>
        </authorList>
    </citation>
    <scope>NUCLEOTIDE SEQUENCE [LARGE SCALE GENOMIC DNA]</scope>
    <source>
        <strain evidence="10 11">30cs62</strain>
    </source>
</reference>
<proteinExistence type="predicted"/>
<comment type="caution">
    <text evidence="10">The sequence shown here is derived from an EMBL/GenBank/DDBJ whole genome shotgun (WGS) entry which is preliminary data.</text>
</comment>
<dbReference type="InterPro" id="IPR023299">
    <property type="entry name" value="ATPase_P-typ_cyto_dom_N"/>
</dbReference>
<feature type="transmembrane region" description="Helical" evidence="8">
    <location>
        <begin position="396"/>
        <end position="421"/>
    </location>
</feature>
<evidence type="ECO:0000256" key="8">
    <source>
        <dbReference type="SAM" id="Phobius"/>
    </source>
</evidence>
<evidence type="ECO:0000256" key="4">
    <source>
        <dbReference type="ARBA" id="ARBA00022967"/>
    </source>
</evidence>
<dbReference type="InterPro" id="IPR008250">
    <property type="entry name" value="ATPase_P-typ_transduc_dom_A_sf"/>
</dbReference>
<evidence type="ECO:0000256" key="2">
    <source>
        <dbReference type="ARBA" id="ARBA00022692"/>
    </source>
</evidence>
<dbReference type="InterPro" id="IPR023214">
    <property type="entry name" value="HAD_sf"/>
</dbReference>
<dbReference type="CDD" id="cd00371">
    <property type="entry name" value="HMA"/>
    <property type="match status" value="1"/>
</dbReference>
<keyword evidence="5 8" id="KW-1133">Transmembrane helix</keyword>
<dbReference type="NCBIfam" id="TIGR01494">
    <property type="entry name" value="ATPase_P-type"/>
    <property type="match status" value="1"/>
</dbReference>
<evidence type="ECO:0000256" key="5">
    <source>
        <dbReference type="ARBA" id="ARBA00022989"/>
    </source>
</evidence>
<dbReference type="SUPFAM" id="SSF81653">
    <property type="entry name" value="Calcium ATPase, transduction domain A"/>
    <property type="match status" value="1"/>
</dbReference>
<dbReference type="PANTHER" id="PTHR43520:SF8">
    <property type="entry name" value="P-TYPE CU(+) TRANSPORTER"/>
    <property type="match status" value="1"/>
</dbReference>
<evidence type="ECO:0000256" key="6">
    <source>
        <dbReference type="ARBA" id="ARBA00023136"/>
    </source>
</evidence>
<evidence type="ECO:0000256" key="7">
    <source>
        <dbReference type="SAM" id="MobiDB-lite"/>
    </source>
</evidence>
<comment type="subcellular location">
    <subcellularLocation>
        <location evidence="1">Endomembrane system</location>
        <topology evidence="1">Multi-pass membrane protein</topology>
    </subcellularLocation>
</comment>
<keyword evidence="2 8" id="KW-0812">Transmembrane</keyword>
<feature type="transmembrane region" description="Helical" evidence="8">
    <location>
        <begin position="369"/>
        <end position="390"/>
    </location>
</feature>
<dbReference type="EMBL" id="JADWVN010000009">
    <property type="protein sequence ID" value="MBL7526115.1"/>
    <property type="molecule type" value="Genomic_DNA"/>
</dbReference>
<dbReference type="Gene3D" id="3.40.50.1000">
    <property type="entry name" value="HAD superfamily/HAD-like"/>
    <property type="match status" value="1"/>
</dbReference>
<evidence type="ECO:0000256" key="1">
    <source>
        <dbReference type="ARBA" id="ARBA00004127"/>
    </source>
</evidence>
<evidence type="ECO:0000259" key="9">
    <source>
        <dbReference type="Pfam" id="PF00122"/>
    </source>
</evidence>
<feature type="transmembrane region" description="Helical" evidence="8">
    <location>
        <begin position="155"/>
        <end position="174"/>
    </location>
</feature>
<accession>A0ABS1W9U1</accession>
<keyword evidence="3" id="KW-0479">Metal-binding</keyword>
<evidence type="ECO:0000313" key="11">
    <source>
        <dbReference type="Proteomes" id="UP000809910"/>
    </source>
</evidence>
<sequence>MSKPYVFYISGMSCPSCSEGLESYLNKTGISEIQSFYVDFTTQDPKKTTIILNHSEPEPTAENHQEIWRKIKGHIEDSGYNCEDYSYTPNIKQNAQETATTSELEQNTNPQKKSSNTIFDLGKKILASHWFLGATGCISGIALLILSLTMGGLPLIAMIPLASLSIGLTLFLGARSYSEAWNKLVTSQTLTMDTLFAISTISVIVVSLTSFFIPWLPMMFEAGLLIYGFRHIGIAIEETIKEKISSAQFQDRAPKQVRLSLPDGTQDMDLHQIKADDSIVLFPGEIIPLDGLCENESIIYTTIITGAILPRHFRVGEKVLAGMRLAEEVPSLKIRVLRPAKQSYLARLDEGIDQSINEKAPLEIKTGKLLAYFIPAVITLAITSGIIIGIFFPAAIAIQCAISVLVSACPCTLGLIIPLAVKTGIHKAAEHGVQFKNSKVLQEAEQIDTIVFDLNGTLTTGVPIVKRYSVINNTNISPDHFLGLCSALEESSTHPVGKSIHTYCSKNSSRTFSVSRPNDSHHSGIFGCINGKEYIIGSPSLMNEIGISTTSIEANLELEAGDSLVFLAEEKNLIGYIIITDPLRKDAFKTIKTLTDMGKEVHLCTGADEKTALRYAKALGINNIHANAVATDLENGDKSKPAYIKGLQLKGHKVAMVGDAANDAQAIAASDLGIAVLSQDSDELTQQHAGAVIQNGTLLPIISTFAVSQQTVSNIKENLLFSLGYNIAAVLVAGGLLVAVGITLNPAVGVALMAIQASLILLNVYRFKEQPLKQLQETQQPKEVFGSSHQVMNKHTPAHQLKASNECFETLHATGTQSTSLNSGCLWKIVSAPDSEADILQEKTDVRSGLECNI</sequence>
<keyword evidence="4" id="KW-1278">Translocase</keyword>
<dbReference type="RefSeq" id="WP_203110954.1">
    <property type="nucleotide sequence ID" value="NZ_JADOBG010000020.1"/>
</dbReference>
<dbReference type="Gene3D" id="3.30.70.100">
    <property type="match status" value="1"/>
</dbReference>
<keyword evidence="11" id="KW-1185">Reference proteome</keyword>
<organism evidence="10 11">
    <name type="scientific">Legionella bononiensis</name>
    <dbReference type="NCBI Taxonomy" id="2793102"/>
    <lineage>
        <taxon>Bacteria</taxon>
        <taxon>Pseudomonadati</taxon>
        <taxon>Pseudomonadota</taxon>
        <taxon>Gammaproteobacteria</taxon>
        <taxon>Legionellales</taxon>
        <taxon>Legionellaceae</taxon>
        <taxon>Legionella</taxon>
    </lineage>
</organism>
<protein>
    <submittedName>
        <fullName evidence="10">Cation-translocating P-type ATPase</fullName>
    </submittedName>
</protein>
<dbReference type="PRINTS" id="PR00119">
    <property type="entry name" value="CATATPASE"/>
</dbReference>
<name>A0ABS1W9U1_9GAMM</name>
<dbReference type="Gene3D" id="2.70.150.10">
    <property type="entry name" value="Calcium-transporting ATPase, cytoplasmic transduction domain A"/>
    <property type="match status" value="1"/>
</dbReference>
<gene>
    <name evidence="10" type="ORF">I5282_05965</name>
</gene>
<evidence type="ECO:0000256" key="3">
    <source>
        <dbReference type="ARBA" id="ARBA00022723"/>
    </source>
</evidence>
<dbReference type="Pfam" id="PF00702">
    <property type="entry name" value="Hydrolase"/>
    <property type="match status" value="1"/>
</dbReference>
<feature type="region of interest" description="Disordered" evidence="7">
    <location>
        <begin position="96"/>
        <end position="115"/>
    </location>
</feature>
<evidence type="ECO:0000313" key="10">
    <source>
        <dbReference type="EMBL" id="MBL7526115.1"/>
    </source>
</evidence>
<dbReference type="Gene3D" id="3.40.1110.10">
    <property type="entry name" value="Calcium-transporting ATPase, cytoplasmic domain N"/>
    <property type="match status" value="1"/>
</dbReference>
<dbReference type="InterPro" id="IPR023298">
    <property type="entry name" value="ATPase_P-typ_TM_dom_sf"/>
</dbReference>
<dbReference type="InterPro" id="IPR001757">
    <property type="entry name" value="P_typ_ATPase"/>
</dbReference>
<keyword evidence="6 8" id="KW-0472">Membrane</keyword>
<dbReference type="SUPFAM" id="SSF81660">
    <property type="entry name" value="Metal cation-transporting ATPase, ATP-binding domain N"/>
    <property type="match status" value="1"/>
</dbReference>
<feature type="transmembrane region" description="Helical" evidence="8">
    <location>
        <begin position="719"/>
        <end position="742"/>
    </location>
</feature>
<dbReference type="Proteomes" id="UP000809910">
    <property type="component" value="Unassembled WGS sequence"/>
</dbReference>
<feature type="transmembrane region" description="Helical" evidence="8">
    <location>
        <begin position="195"/>
        <end position="213"/>
    </location>
</feature>
<dbReference type="Pfam" id="PF00122">
    <property type="entry name" value="E1-E2_ATPase"/>
    <property type="match status" value="1"/>
</dbReference>
<dbReference type="InterPro" id="IPR006121">
    <property type="entry name" value="HMA_dom"/>
</dbReference>
<feature type="transmembrane region" description="Helical" evidence="8">
    <location>
        <begin position="748"/>
        <end position="765"/>
    </location>
</feature>
<dbReference type="InterPro" id="IPR036412">
    <property type="entry name" value="HAD-like_sf"/>
</dbReference>
<dbReference type="PANTHER" id="PTHR43520">
    <property type="entry name" value="ATP7, ISOFORM B"/>
    <property type="match status" value="1"/>
</dbReference>
<dbReference type="SUPFAM" id="SSF81665">
    <property type="entry name" value="Calcium ATPase, transmembrane domain M"/>
    <property type="match status" value="1"/>
</dbReference>
<feature type="domain" description="P-type ATPase A" evidence="9">
    <location>
        <begin position="254"/>
        <end position="348"/>
    </location>
</feature>
<feature type="transmembrane region" description="Helical" evidence="8">
    <location>
        <begin position="130"/>
        <end position="149"/>
    </location>
</feature>